<dbReference type="InterPro" id="IPR005162">
    <property type="entry name" value="Retrotrans_gag_dom"/>
</dbReference>
<proteinExistence type="predicted"/>
<evidence type="ECO:0000313" key="3">
    <source>
        <dbReference type="Proteomes" id="UP001054252"/>
    </source>
</evidence>
<dbReference type="PANTHER" id="PTHR35046">
    <property type="entry name" value="ZINC KNUCKLE (CCHC-TYPE) FAMILY PROTEIN"/>
    <property type="match status" value="1"/>
</dbReference>
<sequence>MSSGDDRKHQVEDSFMLKAMQQQFQRLDIMFGEIKDKMEKQDAAIAKLYRIKNGSPNLHNHDLADNDEDAFNDDAQNSNFSMDRFMRGSIKMKIPPFQGKNDPDVYLEWEKEVELVFDCHNYSEEKKVKLAAVEFTDYTVVWWDQLVLSRRRNRERSVDTWEEMKVVMRKRFVPNHYYRDLYQQLQGLTQGSRSVEDYHKEMEIAMVRANVEKDREATIARFLHGLNRDIANVVELQHYVELEDMVHMAMKVERQLKCKGATTRAGQNPGHIASQCPNKHMIILKEDGEIETKGESDDDSMPPLEDADDGMEYAIDGELLVTKRALNVQAKEDDELALFWLKSLIYL</sequence>
<dbReference type="AlphaFoldDB" id="A0AAV5J8Q6"/>
<protein>
    <recommendedName>
        <fullName evidence="1">Retrotransposon gag domain-containing protein</fullName>
    </recommendedName>
</protein>
<dbReference type="EMBL" id="BPVZ01000033">
    <property type="protein sequence ID" value="GKV10999.1"/>
    <property type="molecule type" value="Genomic_DNA"/>
</dbReference>
<accession>A0AAV5J8Q6</accession>
<dbReference type="PANTHER" id="PTHR35046:SF9">
    <property type="entry name" value="RNA-DIRECTED DNA POLYMERASE"/>
    <property type="match status" value="1"/>
</dbReference>
<dbReference type="Proteomes" id="UP001054252">
    <property type="component" value="Unassembled WGS sequence"/>
</dbReference>
<comment type="caution">
    <text evidence="2">The sequence shown here is derived from an EMBL/GenBank/DDBJ whole genome shotgun (WGS) entry which is preliminary data.</text>
</comment>
<dbReference type="Pfam" id="PF03732">
    <property type="entry name" value="Retrotrans_gag"/>
    <property type="match status" value="1"/>
</dbReference>
<evidence type="ECO:0000259" key="1">
    <source>
        <dbReference type="Pfam" id="PF03732"/>
    </source>
</evidence>
<reference evidence="2 3" key="1">
    <citation type="journal article" date="2021" name="Commun. Biol.">
        <title>The genome of Shorea leprosula (Dipterocarpaceae) highlights the ecological relevance of drought in aseasonal tropical rainforests.</title>
        <authorList>
            <person name="Ng K.K.S."/>
            <person name="Kobayashi M.J."/>
            <person name="Fawcett J.A."/>
            <person name="Hatakeyama M."/>
            <person name="Paape T."/>
            <person name="Ng C.H."/>
            <person name="Ang C.C."/>
            <person name="Tnah L.H."/>
            <person name="Lee C.T."/>
            <person name="Nishiyama T."/>
            <person name="Sese J."/>
            <person name="O'Brien M.J."/>
            <person name="Copetti D."/>
            <person name="Mohd Noor M.I."/>
            <person name="Ong R.C."/>
            <person name="Putra M."/>
            <person name="Sireger I.Z."/>
            <person name="Indrioko S."/>
            <person name="Kosugi Y."/>
            <person name="Izuno A."/>
            <person name="Isagi Y."/>
            <person name="Lee S.L."/>
            <person name="Shimizu K.K."/>
        </authorList>
    </citation>
    <scope>NUCLEOTIDE SEQUENCE [LARGE SCALE GENOMIC DNA]</scope>
    <source>
        <strain evidence="2">214</strain>
    </source>
</reference>
<evidence type="ECO:0000313" key="2">
    <source>
        <dbReference type="EMBL" id="GKV10999.1"/>
    </source>
</evidence>
<gene>
    <name evidence="2" type="ORF">SLEP1_g22288</name>
</gene>
<keyword evidence="3" id="KW-1185">Reference proteome</keyword>
<feature type="domain" description="Retrotransposon gag" evidence="1">
    <location>
        <begin position="129"/>
        <end position="228"/>
    </location>
</feature>
<organism evidence="2 3">
    <name type="scientific">Rubroshorea leprosula</name>
    <dbReference type="NCBI Taxonomy" id="152421"/>
    <lineage>
        <taxon>Eukaryota</taxon>
        <taxon>Viridiplantae</taxon>
        <taxon>Streptophyta</taxon>
        <taxon>Embryophyta</taxon>
        <taxon>Tracheophyta</taxon>
        <taxon>Spermatophyta</taxon>
        <taxon>Magnoliopsida</taxon>
        <taxon>eudicotyledons</taxon>
        <taxon>Gunneridae</taxon>
        <taxon>Pentapetalae</taxon>
        <taxon>rosids</taxon>
        <taxon>malvids</taxon>
        <taxon>Malvales</taxon>
        <taxon>Dipterocarpaceae</taxon>
        <taxon>Rubroshorea</taxon>
    </lineage>
</organism>
<name>A0AAV5J8Q6_9ROSI</name>